<feature type="domain" description="HTH cro/C1-type" evidence="1">
    <location>
        <begin position="11"/>
        <end position="65"/>
    </location>
</feature>
<evidence type="ECO:0000313" key="2">
    <source>
        <dbReference type="EMBL" id="MCB7388194.1"/>
    </source>
</evidence>
<dbReference type="RefSeq" id="WP_227183664.1">
    <property type="nucleotide sequence ID" value="NZ_JAJCIQ010000009.1"/>
</dbReference>
<dbReference type="Gene3D" id="1.10.260.40">
    <property type="entry name" value="lambda repressor-like DNA-binding domains"/>
    <property type="match status" value="1"/>
</dbReference>
<gene>
    <name evidence="2" type="ORF">LIZ65_12960</name>
</gene>
<dbReference type="InterPro" id="IPR010982">
    <property type="entry name" value="Lambda_DNA-bd_dom_sf"/>
</dbReference>
<dbReference type="InterPro" id="IPR001387">
    <property type="entry name" value="Cro/C1-type_HTH"/>
</dbReference>
<dbReference type="SMART" id="SM00530">
    <property type="entry name" value="HTH_XRE"/>
    <property type="match status" value="1"/>
</dbReference>
<dbReference type="Proteomes" id="UP001299546">
    <property type="component" value="Unassembled WGS sequence"/>
</dbReference>
<evidence type="ECO:0000259" key="1">
    <source>
        <dbReference type="PROSITE" id="PS50943"/>
    </source>
</evidence>
<dbReference type="SUPFAM" id="SSF47413">
    <property type="entry name" value="lambda repressor-like DNA-binding domains"/>
    <property type="match status" value="1"/>
</dbReference>
<reference evidence="2 3" key="1">
    <citation type="submission" date="2021-10" db="EMBL/GenBank/DDBJ databases">
        <title>Collection of gut derived symbiotic bacterial strains cultured from healthy donors.</title>
        <authorList>
            <person name="Lin H."/>
            <person name="Littmann E."/>
            <person name="Kohout C."/>
            <person name="Pamer E.G."/>
        </authorList>
    </citation>
    <scope>NUCLEOTIDE SEQUENCE [LARGE SCALE GENOMIC DNA]</scope>
    <source>
        <strain evidence="2 3">DFI.1.165</strain>
    </source>
</reference>
<proteinExistence type="predicted"/>
<dbReference type="EMBL" id="JAJCIS010000009">
    <property type="protein sequence ID" value="MCB7388194.1"/>
    <property type="molecule type" value="Genomic_DNA"/>
</dbReference>
<comment type="caution">
    <text evidence="2">The sequence shown here is derived from an EMBL/GenBank/DDBJ whole genome shotgun (WGS) entry which is preliminary data.</text>
</comment>
<protein>
    <submittedName>
        <fullName evidence="2">Helix-turn-helix domain-containing protein</fullName>
    </submittedName>
</protein>
<name>A0ABS8DKC0_9FIRM</name>
<evidence type="ECO:0000313" key="3">
    <source>
        <dbReference type="Proteomes" id="UP001299546"/>
    </source>
</evidence>
<dbReference type="Pfam" id="PF01381">
    <property type="entry name" value="HTH_3"/>
    <property type="match status" value="1"/>
</dbReference>
<accession>A0ABS8DKC0</accession>
<sequence length="233" mass="26517">MKIDECIGGNIRKYRTAYNMTLKELAERIHKSISTVSKYEKGTISLDMPTFAEIARIFQVSPAMLLQSADELPDINNTYVQSAEVLYMYTYDSPKKCIVQSIIGRYPSVEQNHAYKVNLFNDVHDTKNPGNCGGLYTGDCTKKGFIETYILHNQIAELEYVLISCVDNLVNPYQQLGLISGLSNYTMFPVTFKTIISSIEITNKDVLEEELQFSKDDFKAMKRNQCLTILNSR</sequence>
<dbReference type="PROSITE" id="PS50943">
    <property type="entry name" value="HTH_CROC1"/>
    <property type="match status" value="1"/>
</dbReference>
<keyword evidence="3" id="KW-1185">Reference proteome</keyword>
<dbReference type="CDD" id="cd00093">
    <property type="entry name" value="HTH_XRE"/>
    <property type="match status" value="1"/>
</dbReference>
<organism evidence="2 3">
    <name type="scientific">Bariatricus massiliensis</name>
    <dbReference type="NCBI Taxonomy" id="1745713"/>
    <lineage>
        <taxon>Bacteria</taxon>
        <taxon>Bacillati</taxon>
        <taxon>Bacillota</taxon>
        <taxon>Clostridia</taxon>
        <taxon>Lachnospirales</taxon>
        <taxon>Lachnospiraceae</taxon>
        <taxon>Bariatricus</taxon>
    </lineage>
</organism>